<feature type="domain" description="N-acetyltransferase" evidence="1">
    <location>
        <begin position="1"/>
        <end position="197"/>
    </location>
</feature>
<organism evidence="2 3">
    <name type="scientific">Lapidilactobacillus achengensis</name>
    <dbReference type="NCBI Taxonomy" id="2486000"/>
    <lineage>
        <taxon>Bacteria</taxon>
        <taxon>Bacillati</taxon>
        <taxon>Bacillota</taxon>
        <taxon>Bacilli</taxon>
        <taxon>Lactobacillales</taxon>
        <taxon>Lactobacillaceae</taxon>
        <taxon>Lapidilactobacillus</taxon>
    </lineage>
</organism>
<keyword evidence="2" id="KW-0012">Acyltransferase</keyword>
<evidence type="ECO:0000259" key="1">
    <source>
        <dbReference type="PROSITE" id="PS51186"/>
    </source>
</evidence>
<reference evidence="3" key="1">
    <citation type="journal article" date="2019" name="Int. J. Syst. Evol. Microbiol.">
        <title>The Global Catalogue of Microorganisms (GCM) 10K type strain sequencing project: providing services to taxonomists for standard genome sequencing and annotation.</title>
        <authorList>
            <consortium name="The Broad Institute Genomics Platform"/>
            <consortium name="The Broad Institute Genome Sequencing Center for Infectious Disease"/>
            <person name="Wu L."/>
            <person name="Ma J."/>
        </authorList>
    </citation>
    <scope>NUCLEOTIDE SEQUENCE [LARGE SCALE GENOMIC DNA]</scope>
    <source>
        <strain evidence="3">CCM 8897</strain>
    </source>
</reference>
<dbReference type="GO" id="GO:0016746">
    <property type="term" value="F:acyltransferase activity"/>
    <property type="evidence" value="ECO:0007669"/>
    <property type="project" value="UniProtKB-KW"/>
</dbReference>
<dbReference type="Pfam" id="PF00583">
    <property type="entry name" value="Acetyltransf_1"/>
    <property type="match status" value="1"/>
</dbReference>
<dbReference type="Gene3D" id="3.40.630.30">
    <property type="match status" value="1"/>
</dbReference>
<name>A0ABW1UMP4_9LACO</name>
<proteinExistence type="predicted"/>
<sequence>MEIYQANELDFDCRDQIATIFAEGFTQWLGYFSKDPQVIAGAFAHAFQLDYFFVAVTAGQVVGIVACTDCQQLSLQFEKSELIKHFGWLKGTIAARVFPREFAASFKNPPRATGSIEFVGVAASARNNGVASRLLAAVIARTSYPNFLIQEVADTNLPAVGLYQKLGFIETGRRPLVAKQAQKIGINAFLSFQLTRKSPELADNSARG</sequence>
<dbReference type="InterPro" id="IPR016181">
    <property type="entry name" value="Acyl_CoA_acyltransferase"/>
</dbReference>
<keyword evidence="2" id="KW-0808">Transferase</keyword>
<accession>A0ABW1UMP4</accession>
<comment type="caution">
    <text evidence="2">The sequence shown here is derived from an EMBL/GenBank/DDBJ whole genome shotgun (WGS) entry which is preliminary data.</text>
</comment>
<gene>
    <name evidence="2" type="ORF">ACFQHW_06565</name>
</gene>
<protein>
    <submittedName>
        <fullName evidence="2">GNAT family N-acetyltransferase</fullName>
        <ecNumber evidence="2">2.3.1.-</ecNumber>
    </submittedName>
</protein>
<dbReference type="EC" id="2.3.1.-" evidence="2"/>
<dbReference type="Proteomes" id="UP001596310">
    <property type="component" value="Unassembled WGS sequence"/>
</dbReference>
<dbReference type="RefSeq" id="WP_125598054.1">
    <property type="nucleotide sequence ID" value="NZ_JBHSSM010000016.1"/>
</dbReference>
<dbReference type="EMBL" id="JBHSSM010000016">
    <property type="protein sequence ID" value="MFC6315237.1"/>
    <property type="molecule type" value="Genomic_DNA"/>
</dbReference>
<evidence type="ECO:0000313" key="3">
    <source>
        <dbReference type="Proteomes" id="UP001596310"/>
    </source>
</evidence>
<keyword evidence="3" id="KW-1185">Reference proteome</keyword>
<dbReference type="SUPFAM" id="SSF55729">
    <property type="entry name" value="Acyl-CoA N-acyltransferases (Nat)"/>
    <property type="match status" value="1"/>
</dbReference>
<dbReference type="PROSITE" id="PS51186">
    <property type="entry name" value="GNAT"/>
    <property type="match status" value="1"/>
</dbReference>
<dbReference type="InterPro" id="IPR000182">
    <property type="entry name" value="GNAT_dom"/>
</dbReference>
<evidence type="ECO:0000313" key="2">
    <source>
        <dbReference type="EMBL" id="MFC6315237.1"/>
    </source>
</evidence>